<comment type="caution">
    <text evidence="8">The sequence shown here is derived from an EMBL/GenBank/DDBJ whole genome shotgun (WGS) entry which is preliminary data.</text>
</comment>
<accession>A0AB34JV64</accession>
<dbReference type="GO" id="GO:0005524">
    <property type="term" value="F:ATP binding"/>
    <property type="evidence" value="ECO:0007669"/>
    <property type="project" value="UniProtKB-KW"/>
</dbReference>
<dbReference type="PANTHER" id="PTHR14025:SF20">
    <property type="entry name" value="FANCONI ANEMIA GROUP M PROTEIN"/>
    <property type="match status" value="1"/>
</dbReference>
<evidence type="ECO:0008006" key="10">
    <source>
        <dbReference type="Google" id="ProtNLM"/>
    </source>
</evidence>
<dbReference type="SMART" id="SM00490">
    <property type="entry name" value="HELICc"/>
    <property type="match status" value="1"/>
</dbReference>
<keyword evidence="2" id="KW-0378">Hydrolase</keyword>
<dbReference type="Pfam" id="PF00270">
    <property type="entry name" value="DEAD"/>
    <property type="match status" value="1"/>
</dbReference>
<keyword evidence="3" id="KW-0347">Helicase</keyword>
<feature type="compositionally biased region" description="Basic and acidic residues" evidence="5">
    <location>
        <begin position="64"/>
        <end position="78"/>
    </location>
</feature>
<gene>
    <name evidence="8" type="ORF">AB1Y20_020600</name>
</gene>
<evidence type="ECO:0000256" key="1">
    <source>
        <dbReference type="ARBA" id="ARBA00022741"/>
    </source>
</evidence>
<organism evidence="8 9">
    <name type="scientific">Prymnesium parvum</name>
    <name type="common">Toxic golden alga</name>
    <dbReference type="NCBI Taxonomy" id="97485"/>
    <lineage>
        <taxon>Eukaryota</taxon>
        <taxon>Haptista</taxon>
        <taxon>Haptophyta</taxon>
        <taxon>Prymnesiophyceae</taxon>
        <taxon>Prymnesiales</taxon>
        <taxon>Prymnesiaceae</taxon>
        <taxon>Prymnesium</taxon>
    </lineage>
</organism>
<dbReference type="Pfam" id="PF00271">
    <property type="entry name" value="Helicase_C"/>
    <property type="match status" value="1"/>
</dbReference>
<evidence type="ECO:0000259" key="7">
    <source>
        <dbReference type="PROSITE" id="PS51194"/>
    </source>
</evidence>
<dbReference type="AlphaFoldDB" id="A0AB34JV64"/>
<evidence type="ECO:0000313" key="9">
    <source>
        <dbReference type="Proteomes" id="UP001515480"/>
    </source>
</evidence>
<dbReference type="SUPFAM" id="SSF52540">
    <property type="entry name" value="P-loop containing nucleoside triphosphate hydrolases"/>
    <property type="match status" value="1"/>
</dbReference>
<dbReference type="GO" id="GO:0016787">
    <property type="term" value="F:hydrolase activity"/>
    <property type="evidence" value="ECO:0007669"/>
    <property type="project" value="UniProtKB-KW"/>
</dbReference>
<evidence type="ECO:0000256" key="2">
    <source>
        <dbReference type="ARBA" id="ARBA00022801"/>
    </source>
</evidence>
<dbReference type="InterPro" id="IPR014001">
    <property type="entry name" value="Helicase_ATP-bd"/>
</dbReference>
<evidence type="ECO:0000259" key="6">
    <source>
        <dbReference type="PROSITE" id="PS51192"/>
    </source>
</evidence>
<keyword evidence="1" id="KW-0547">Nucleotide-binding</keyword>
<evidence type="ECO:0000256" key="5">
    <source>
        <dbReference type="SAM" id="MobiDB-lite"/>
    </source>
</evidence>
<evidence type="ECO:0000256" key="4">
    <source>
        <dbReference type="ARBA" id="ARBA00022840"/>
    </source>
</evidence>
<feature type="region of interest" description="Disordered" evidence="5">
    <location>
        <begin position="57"/>
        <end position="78"/>
    </location>
</feature>
<dbReference type="PANTHER" id="PTHR14025">
    <property type="entry name" value="FANCONI ANEMIA GROUP M FANCM FAMILY MEMBER"/>
    <property type="match status" value="1"/>
</dbReference>
<dbReference type="PROSITE" id="PS51192">
    <property type="entry name" value="HELICASE_ATP_BIND_1"/>
    <property type="match status" value="1"/>
</dbReference>
<dbReference type="Gene3D" id="3.40.50.300">
    <property type="entry name" value="P-loop containing nucleotide triphosphate hydrolases"/>
    <property type="match status" value="2"/>
</dbReference>
<dbReference type="GO" id="GO:0003676">
    <property type="term" value="F:nucleic acid binding"/>
    <property type="evidence" value="ECO:0007669"/>
    <property type="project" value="InterPro"/>
</dbReference>
<dbReference type="InterPro" id="IPR001650">
    <property type="entry name" value="Helicase_C-like"/>
</dbReference>
<sequence length="835" mass="91778">MRGVAEGWSREGSGGEGWMCASDEAEGWVAGWASGERREAPYITVDPWRLRQRDDGGLSGESFADGREERCDGDGHTASRHDWVRARVRDQPGEAGAHLSHTCAHEPAGGMAAKIGEHETNPIVVNDDWDESALAEIDSVERAALAGPLLPPQQQPSERHSPHEGQTLAHSFDARQIQTWEYPESSTFPVRKYQFDIAAVAVRHNTLVSLPTGLGKTLIAAVVIHNLLRWFPAGRAVFIAPTKPLVHQQIRAVRHVLGLQAADVVELTGSTVQMAREELWRRKRIIFATPQALQPYEPVLMNDLKNGTCPGEEVVCLVVDEAHKAVGNAAVKQAVDLLFRKGGGCRILGLSATPGPNTQMIQQLERARQVVRNLRISRLEARDEASVDVVGCFHQRATRICKCDLPDEYLAARDAVGRQYAHWLRRLRAVGMVYDSDPNKVTKFTLVQLQQKLNTEPPDPARMAAHKAFLHSAEFSMAIMMASAYEQIVCYGSGACLAYLQQQEKVPTDKEGGCKRKGQLVRRLKRDFFEGAAFVEMLALVQRCAKGISHPKIVLTAQLLHEHFEERQHAGRAIVFTSYRNAVDELLERLESVEGVKASAFIGQNKGKGDGGSAKGMPQKEQRACLKHFTSGTFNVLVATTIGEEGLDIGEVDLIIQFDAIVSPIRTTQRSGRTGRKRDGEVIMLMTPGYEEAVYERAQSKHTAMRRAIQSTGFDFFKPQSALVPIGGLQVVRRDFQAELCNPTPTAAPPSIKRGAKGGAAVSANKQTRQDPALVARVLELGRAGKGLRDIDAQLHADGFLNSKGKVMQPALRVWAGEDIGRRTAAMPIRRITLA</sequence>
<evidence type="ECO:0000313" key="8">
    <source>
        <dbReference type="EMBL" id="KAL1525756.1"/>
    </source>
</evidence>
<dbReference type="InterPro" id="IPR027417">
    <property type="entry name" value="P-loop_NTPase"/>
</dbReference>
<dbReference type="SMART" id="SM00487">
    <property type="entry name" value="DEXDc"/>
    <property type="match status" value="1"/>
</dbReference>
<dbReference type="PROSITE" id="PS51194">
    <property type="entry name" value="HELICASE_CTER"/>
    <property type="match status" value="1"/>
</dbReference>
<evidence type="ECO:0000256" key="3">
    <source>
        <dbReference type="ARBA" id="ARBA00022806"/>
    </source>
</evidence>
<protein>
    <recommendedName>
        <fullName evidence="10">ATP-dependent DNA helicase</fullName>
    </recommendedName>
</protein>
<keyword evidence="9" id="KW-1185">Reference proteome</keyword>
<keyword evidence="4" id="KW-0067">ATP-binding</keyword>
<reference evidence="8 9" key="1">
    <citation type="journal article" date="2024" name="Science">
        <title>Giant polyketide synthase enzymes in the biosynthesis of giant marine polyether toxins.</title>
        <authorList>
            <person name="Fallon T.R."/>
            <person name="Shende V.V."/>
            <person name="Wierzbicki I.H."/>
            <person name="Pendleton A.L."/>
            <person name="Watervoot N.F."/>
            <person name="Auber R.P."/>
            <person name="Gonzalez D.J."/>
            <person name="Wisecaver J.H."/>
            <person name="Moore B.S."/>
        </authorList>
    </citation>
    <scope>NUCLEOTIDE SEQUENCE [LARGE SCALE GENOMIC DNA]</scope>
    <source>
        <strain evidence="8 9">12B1</strain>
    </source>
</reference>
<feature type="domain" description="Helicase ATP-binding" evidence="6">
    <location>
        <begin position="197"/>
        <end position="372"/>
    </location>
</feature>
<dbReference type="Proteomes" id="UP001515480">
    <property type="component" value="Unassembled WGS sequence"/>
</dbReference>
<dbReference type="InterPro" id="IPR011545">
    <property type="entry name" value="DEAD/DEAH_box_helicase_dom"/>
</dbReference>
<dbReference type="Gene3D" id="1.20.1320.20">
    <property type="entry name" value="hef helicase domain"/>
    <property type="match status" value="1"/>
</dbReference>
<dbReference type="EMBL" id="JBGBPQ010000004">
    <property type="protein sequence ID" value="KAL1525756.1"/>
    <property type="molecule type" value="Genomic_DNA"/>
</dbReference>
<feature type="domain" description="Helicase C-terminal" evidence="7">
    <location>
        <begin position="555"/>
        <end position="720"/>
    </location>
</feature>
<name>A0AB34JV64_PRYPA</name>
<dbReference type="GO" id="GO:0004386">
    <property type="term" value="F:helicase activity"/>
    <property type="evidence" value="ECO:0007669"/>
    <property type="project" value="UniProtKB-KW"/>
</dbReference>
<proteinExistence type="predicted"/>